<organism evidence="1 2">
    <name type="scientific">Litomosoides sigmodontis</name>
    <name type="common">Filarial nematode worm</name>
    <dbReference type="NCBI Taxonomy" id="42156"/>
    <lineage>
        <taxon>Eukaryota</taxon>
        <taxon>Metazoa</taxon>
        <taxon>Ecdysozoa</taxon>
        <taxon>Nematoda</taxon>
        <taxon>Chromadorea</taxon>
        <taxon>Rhabditida</taxon>
        <taxon>Spirurina</taxon>
        <taxon>Spiruromorpha</taxon>
        <taxon>Filarioidea</taxon>
        <taxon>Onchocercidae</taxon>
        <taxon>Litomosoides</taxon>
    </lineage>
</organism>
<name>A0A3P6T7L3_LITSI</name>
<proteinExistence type="predicted"/>
<evidence type="ECO:0000313" key="1">
    <source>
        <dbReference type="EMBL" id="VDK84032.1"/>
    </source>
</evidence>
<gene>
    <name evidence="1" type="ORF">NLS_LOCUS6473</name>
</gene>
<dbReference type="AlphaFoldDB" id="A0A3P6T7L3"/>
<sequence>MGEKMSDLEKVRDESEAETLVKLTERLLLQHRMIIIRSISRRNNARNYDGCDVFETSPSALINCNIITGRVS</sequence>
<accession>A0A3P6T7L3</accession>
<keyword evidence="2" id="KW-1185">Reference proteome</keyword>
<protein>
    <submittedName>
        <fullName evidence="1">Uncharacterized protein</fullName>
    </submittedName>
</protein>
<dbReference type="EMBL" id="UYRX01000573">
    <property type="protein sequence ID" value="VDK84032.1"/>
    <property type="molecule type" value="Genomic_DNA"/>
</dbReference>
<evidence type="ECO:0000313" key="2">
    <source>
        <dbReference type="Proteomes" id="UP000277928"/>
    </source>
</evidence>
<reference evidence="1 2" key="1">
    <citation type="submission" date="2018-08" db="EMBL/GenBank/DDBJ databases">
        <authorList>
            <person name="Laetsch R D."/>
            <person name="Stevens L."/>
            <person name="Kumar S."/>
            <person name="Blaxter L. M."/>
        </authorList>
    </citation>
    <scope>NUCLEOTIDE SEQUENCE [LARGE SCALE GENOMIC DNA]</scope>
</reference>
<dbReference type="Proteomes" id="UP000277928">
    <property type="component" value="Unassembled WGS sequence"/>
</dbReference>